<protein>
    <submittedName>
        <fullName evidence="1">Uncharacterized protein</fullName>
    </submittedName>
</protein>
<reference evidence="1" key="1">
    <citation type="submission" date="2022-09" db="EMBL/GenBank/DDBJ databases">
        <title>Australian commercial rhizobial inoculants.</title>
        <authorList>
            <person name="Kohlmeier M.G."/>
            <person name="O'Hara G.W."/>
            <person name="Colombi E."/>
            <person name="Ramsay J.P."/>
            <person name="Terpolilli J."/>
        </authorList>
    </citation>
    <scope>NUCLEOTIDE SEQUENCE</scope>
    <source>
        <strain evidence="1">WSM1592</strain>
        <plasmid evidence="1">pWSM1592_1</plasmid>
    </source>
</reference>
<proteinExistence type="predicted"/>
<geneLocation type="plasmid" evidence="1 2">
    <name>pWSM1592_1</name>
</geneLocation>
<evidence type="ECO:0000313" key="1">
    <source>
        <dbReference type="EMBL" id="UWU17009.1"/>
    </source>
</evidence>
<dbReference type="EMBL" id="CP104144">
    <property type="protein sequence ID" value="UWU17009.1"/>
    <property type="molecule type" value="Genomic_DNA"/>
</dbReference>
<gene>
    <name evidence="1" type="ORF">N2599_29860</name>
</gene>
<dbReference type="RefSeq" id="WP_156915263.1">
    <property type="nucleotide sequence ID" value="NZ_CP104144.1"/>
</dbReference>
<accession>A0ABY5XQY2</accession>
<name>A0ABY5XQY2_RHISU</name>
<dbReference type="Proteomes" id="UP001060123">
    <property type="component" value="Plasmid pWSM1592_1"/>
</dbReference>
<keyword evidence="2" id="KW-1185">Reference proteome</keyword>
<sequence length="52" mass="5965">MPTKYRPPKPKPDHVATEWRMLALLLILGLFAAIKLGQFDVDADWVLTLPYN</sequence>
<keyword evidence="1" id="KW-0614">Plasmid</keyword>
<organism evidence="1 2">
    <name type="scientific">Rhizobium sullae</name>
    <name type="common">Rhizobium hedysari</name>
    <dbReference type="NCBI Taxonomy" id="50338"/>
    <lineage>
        <taxon>Bacteria</taxon>
        <taxon>Pseudomonadati</taxon>
        <taxon>Pseudomonadota</taxon>
        <taxon>Alphaproteobacteria</taxon>
        <taxon>Hyphomicrobiales</taxon>
        <taxon>Rhizobiaceae</taxon>
        <taxon>Rhizobium/Agrobacterium group</taxon>
        <taxon>Rhizobium</taxon>
    </lineage>
</organism>
<evidence type="ECO:0000313" key="2">
    <source>
        <dbReference type="Proteomes" id="UP001060123"/>
    </source>
</evidence>